<sequence length="244" mass="26120">MSLGVTRATLGPMATYVLVHGAFVGGWYWDDLRPRLEKAGHAVEVVPQLPSSGPDPAALGDLADDAEVVRRHVAAATEEHGEPVVLVGHSYGGMVITELADHPDVAHSVYITAMWPARGASAFDMLSTLPPLPWIVPGDDGTLRTVDDIEMLHAWVCADVPIERAAPLLRRTRPQSAASVAMPSSAPEQAHPATYVICENDVSVPLTAQEAMAASADHVERLPSSHAPMLSMPDRLVDVLDRIR</sequence>
<keyword evidence="2" id="KW-0378">Hydrolase</keyword>
<dbReference type="SUPFAM" id="SSF53474">
    <property type="entry name" value="alpha/beta-Hydrolases"/>
    <property type="match status" value="1"/>
</dbReference>
<dbReference type="Pfam" id="PF12697">
    <property type="entry name" value="Abhydrolase_6"/>
    <property type="match status" value="1"/>
</dbReference>
<evidence type="ECO:0000313" key="2">
    <source>
        <dbReference type="EMBL" id="GAA4684142.1"/>
    </source>
</evidence>
<protein>
    <submittedName>
        <fullName evidence="2">Alpha/beta hydrolase</fullName>
    </submittedName>
</protein>
<evidence type="ECO:0000313" key="3">
    <source>
        <dbReference type="Proteomes" id="UP001500325"/>
    </source>
</evidence>
<dbReference type="InterPro" id="IPR000073">
    <property type="entry name" value="AB_hydrolase_1"/>
</dbReference>
<dbReference type="InterPro" id="IPR029058">
    <property type="entry name" value="AB_hydrolase_fold"/>
</dbReference>
<dbReference type="EMBL" id="BAABIC010000005">
    <property type="protein sequence ID" value="GAA4684142.1"/>
    <property type="molecule type" value="Genomic_DNA"/>
</dbReference>
<organism evidence="2 3">
    <name type="scientific">Pseudonocardia yuanmonensis</name>
    <dbReference type="NCBI Taxonomy" id="1095914"/>
    <lineage>
        <taxon>Bacteria</taxon>
        <taxon>Bacillati</taxon>
        <taxon>Actinomycetota</taxon>
        <taxon>Actinomycetes</taxon>
        <taxon>Pseudonocardiales</taxon>
        <taxon>Pseudonocardiaceae</taxon>
        <taxon>Pseudonocardia</taxon>
    </lineage>
</organism>
<feature type="domain" description="AB hydrolase-1" evidence="1">
    <location>
        <begin position="17"/>
        <end position="239"/>
    </location>
</feature>
<dbReference type="InterPro" id="IPR052897">
    <property type="entry name" value="Sec-Metab_Biosynth_Hydrolase"/>
</dbReference>
<comment type="caution">
    <text evidence="2">The sequence shown here is derived from an EMBL/GenBank/DDBJ whole genome shotgun (WGS) entry which is preliminary data.</text>
</comment>
<dbReference type="Proteomes" id="UP001500325">
    <property type="component" value="Unassembled WGS sequence"/>
</dbReference>
<accession>A0ABP8WAW0</accession>
<reference evidence="3" key="1">
    <citation type="journal article" date="2019" name="Int. J. Syst. Evol. Microbiol.">
        <title>The Global Catalogue of Microorganisms (GCM) 10K type strain sequencing project: providing services to taxonomists for standard genome sequencing and annotation.</title>
        <authorList>
            <consortium name="The Broad Institute Genomics Platform"/>
            <consortium name="The Broad Institute Genome Sequencing Center for Infectious Disease"/>
            <person name="Wu L."/>
            <person name="Ma J."/>
        </authorList>
    </citation>
    <scope>NUCLEOTIDE SEQUENCE [LARGE SCALE GENOMIC DNA]</scope>
    <source>
        <strain evidence="3">JCM 18055</strain>
    </source>
</reference>
<dbReference type="GO" id="GO:0016787">
    <property type="term" value="F:hydrolase activity"/>
    <property type="evidence" value="ECO:0007669"/>
    <property type="project" value="UniProtKB-KW"/>
</dbReference>
<gene>
    <name evidence="2" type="ORF">GCM10023215_18550</name>
</gene>
<keyword evidence="3" id="KW-1185">Reference proteome</keyword>
<proteinExistence type="predicted"/>
<dbReference type="PANTHER" id="PTHR37017:SF11">
    <property type="entry name" value="ESTERASE_LIPASE_THIOESTERASE DOMAIN-CONTAINING PROTEIN"/>
    <property type="match status" value="1"/>
</dbReference>
<dbReference type="Gene3D" id="3.40.50.1820">
    <property type="entry name" value="alpha/beta hydrolase"/>
    <property type="match status" value="1"/>
</dbReference>
<evidence type="ECO:0000259" key="1">
    <source>
        <dbReference type="Pfam" id="PF12697"/>
    </source>
</evidence>
<dbReference type="PANTHER" id="PTHR37017">
    <property type="entry name" value="AB HYDROLASE-1 DOMAIN-CONTAINING PROTEIN-RELATED"/>
    <property type="match status" value="1"/>
</dbReference>
<name>A0ABP8WAW0_9PSEU</name>